<feature type="region of interest" description="Disordered" evidence="1">
    <location>
        <begin position="125"/>
        <end position="152"/>
    </location>
</feature>
<feature type="compositionally biased region" description="Polar residues" evidence="1">
    <location>
        <begin position="141"/>
        <end position="152"/>
    </location>
</feature>
<proteinExistence type="predicted"/>
<protein>
    <recommendedName>
        <fullName evidence="5">Cell division protein</fullName>
    </recommendedName>
</protein>
<evidence type="ECO:0008006" key="5">
    <source>
        <dbReference type="Google" id="ProtNLM"/>
    </source>
</evidence>
<keyword evidence="2" id="KW-0812">Transmembrane</keyword>
<feature type="transmembrane region" description="Helical" evidence="2">
    <location>
        <begin position="21"/>
        <end position="40"/>
    </location>
</feature>
<keyword evidence="2" id="KW-0472">Membrane</keyword>
<keyword evidence="2" id="KW-1133">Transmembrane helix</keyword>
<evidence type="ECO:0000313" key="3">
    <source>
        <dbReference type="EMBL" id="GAA0390166.1"/>
    </source>
</evidence>
<evidence type="ECO:0000256" key="2">
    <source>
        <dbReference type="SAM" id="Phobius"/>
    </source>
</evidence>
<keyword evidence="4" id="KW-1185">Reference proteome</keyword>
<organism evidence="3 4">
    <name type="scientific">Brevundimonas terrae</name>
    <dbReference type="NCBI Taxonomy" id="363631"/>
    <lineage>
        <taxon>Bacteria</taxon>
        <taxon>Pseudomonadati</taxon>
        <taxon>Pseudomonadota</taxon>
        <taxon>Alphaproteobacteria</taxon>
        <taxon>Caulobacterales</taxon>
        <taxon>Caulobacteraceae</taxon>
        <taxon>Brevundimonas</taxon>
    </lineage>
</organism>
<evidence type="ECO:0000313" key="4">
    <source>
        <dbReference type="Proteomes" id="UP001500791"/>
    </source>
</evidence>
<evidence type="ECO:0000256" key="1">
    <source>
        <dbReference type="SAM" id="MobiDB-lite"/>
    </source>
</evidence>
<dbReference type="EMBL" id="BAAAEJ010000007">
    <property type="protein sequence ID" value="GAA0390166.1"/>
    <property type="molecule type" value="Genomic_DNA"/>
</dbReference>
<gene>
    <name evidence="3" type="ORF">GCM10009093_15970</name>
</gene>
<dbReference type="RefSeq" id="WP_167176582.1">
    <property type="nucleotide sequence ID" value="NZ_BAAAEJ010000007.1"/>
</dbReference>
<reference evidence="4" key="1">
    <citation type="journal article" date="2019" name="Int. J. Syst. Evol. Microbiol.">
        <title>The Global Catalogue of Microorganisms (GCM) 10K type strain sequencing project: providing services to taxonomists for standard genome sequencing and annotation.</title>
        <authorList>
            <consortium name="The Broad Institute Genomics Platform"/>
            <consortium name="The Broad Institute Genome Sequencing Center for Infectious Disease"/>
            <person name="Wu L."/>
            <person name="Ma J."/>
        </authorList>
    </citation>
    <scope>NUCLEOTIDE SEQUENCE [LARGE SCALE GENOMIC DNA]</scope>
    <source>
        <strain evidence="4">JCM 13476</strain>
    </source>
</reference>
<name>A0ABP3I5J8_9CAUL</name>
<accession>A0ABP3I5J8</accession>
<sequence length="152" mass="16325">MNLVLTPLKRLFDWRVRGVRVIELVSVVCLAAMIVSVYIVKTAAARESTEISQIEREISENAKRVRLLRAEATRLEQPARLEALSRQLGLEPVKVQRRADEEGLAEIAAAHQPPAPAVVPAPAVAAGQAPVTSPAKPAVQASVQVSGQEGQP</sequence>
<dbReference type="Proteomes" id="UP001500791">
    <property type="component" value="Unassembled WGS sequence"/>
</dbReference>
<comment type="caution">
    <text evidence="3">The sequence shown here is derived from an EMBL/GenBank/DDBJ whole genome shotgun (WGS) entry which is preliminary data.</text>
</comment>